<keyword evidence="2" id="KW-1185">Reference proteome</keyword>
<gene>
    <name evidence="1" type="ORF">NBRC116585_22590</name>
</gene>
<proteinExistence type="predicted"/>
<sequence>MMPDLWVQALSLPALSVTTPYTLRMNLARLLRTSEPAEAAIISGLRSDIPASAFLAGYQVAMRAVDSSLSPEQWACLCVSEKGLRSLSEMSTCIDNGVISGRKSHAMLADSGMDWLYIIARDQSDLVCRRVKAGEQGVSVLPSDPAQPVVPELAHHALEFNEAHVDSHFHCADAHNEINKPFRYHEDVMTILAFSGWCLRMSDSASDQSKLVTVMQALAGGYRMSSKGYCLEQLNAFEALAEELMTVAAALPAAAADYWQRDRRLLVMGQKARSIIRQRLELSAH</sequence>
<comment type="caution">
    <text evidence="1">The sequence shown here is derived from an EMBL/GenBank/DDBJ whole genome shotgun (WGS) entry which is preliminary data.</text>
</comment>
<dbReference type="RefSeq" id="WP_353295315.1">
    <property type="nucleotide sequence ID" value="NZ_BAABWH010000005.1"/>
</dbReference>
<dbReference type="EMBL" id="BAABWH010000005">
    <property type="protein sequence ID" value="GAA6146141.1"/>
    <property type="molecule type" value="Genomic_DNA"/>
</dbReference>
<organism evidence="1 2">
    <name type="scientific">Thalassolituus maritimus</name>
    <dbReference type="NCBI Taxonomy" id="484498"/>
    <lineage>
        <taxon>Bacteria</taxon>
        <taxon>Pseudomonadati</taxon>
        <taxon>Pseudomonadota</taxon>
        <taxon>Gammaproteobacteria</taxon>
        <taxon>Oceanospirillales</taxon>
        <taxon>Oceanospirillaceae</taxon>
        <taxon>Thalassolituus</taxon>
    </lineage>
</organism>
<reference evidence="1 2" key="1">
    <citation type="submission" date="2024-04" db="EMBL/GenBank/DDBJ databases">
        <title>Draft genome sequence of Thalassolituus maritimus NBRC 116585.</title>
        <authorList>
            <person name="Miyakawa T."/>
            <person name="Kusuya Y."/>
            <person name="Miura T."/>
        </authorList>
    </citation>
    <scope>NUCLEOTIDE SEQUENCE [LARGE SCALE GENOMIC DNA]</scope>
    <source>
        <strain evidence="1 2">5NW40-0001</strain>
    </source>
</reference>
<accession>A0ABQ0A164</accession>
<protein>
    <submittedName>
        <fullName evidence="1">Acyl-CoA dehydrogenase family protein</fullName>
    </submittedName>
</protein>
<evidence type="ECO:0000313" key="1">
    <source>
        <dbReference type="EMBL" id="GAA6146141.1"/>
    </source>
</evidence>
<name>A0ABQ0A164_9GAMM</name>
<evidence type="ECO:0000313" key="2">
    <source>
        <dbReference type="Proteomes" id="UP001481413"/>
    </source>
</evidence>
<dbReference type="Proteomes" id="UP001481413">
    <property type="component" value="Unassembled WGS sequence"/>
</dbReference>